<protein>
    <submittedName>
        <fullName evidence="1">Uncharacterized protein</fullName>
    </submittedName>
</protein>
<dbReference type="AlphaFoldDB" id="A0A3D8YG14"/>
<keyword evidence="2" id="KW-1185">Reference proteome</keyword>
<comment type="caution">
    <text evidence="1">The sequence shown here is derived from an EMBL/GenBank/DDBJ whole genome shotgun (WGS) entry which is preliminary data.</text>
</comment>
<evidence type="ECO:0000313" key="2">
    <source>
        <dbReference type="Proteomes" id="UP000256373"/>
    </source>
</evidence>
<organism evidence="1 2">
    <name type="scientific">Dyadobacter luteus</name>
    <dbReference type="NCBI Taxonomy" id="2259619"/>
    <lineage>
        <taxon>Bacteria</taxon>
        <taxon>Pseudomonadati</taxon>
        <taxon>Bacteroidota</taxon>
        <taxon>Cytophagia</taxon>
        <taxon>Cytophagales</taxon>
        <taxon>Spirosomataceae</taxon>
        <taxon>Dyadobacter</taxon>
    </lineage>
</organism>
<sequence>MATVIIVLSGCQAKRLENTKELSREIKASQIKRVTNTQLVYTIDEWGKKISKITEKTLEKELATNPEKGTAVCKDLSQIPLINAMEKEYGVHIQLLGEADISNTDLNPKEKELLEAYLYSAKSKTAVTDNVQQLNDTLIVYNVPATAESPICKACMPDQEISFAVWRLLFNKKDMIRKLDAKALKE</sequence>
<evidence type="ECO:0000313" key="1">
    <source>
        <dbReference type="EMBL" id="REA62199.1"/>
    </source>
</evidence>
<name>A0A3D8YG14_9BACT</name>
<dbReference type="OrthoDB" id="982178at2"/>
<dbReference type="Proteomes" id="UP000256373">
    <property type="component" value="Unassembled WGS sequence"/>
</dbReference>
<reference evidence="1 2" key="1">
    <citation type="submission" date="2018-07" db="EMBL/GenBank/DDBJ databases">
        <title>Dyadobacter roseus sp. nov., isolated from rose rhizosphere soil.</title>
        <authorList>
            <person name="Chen L."/>
        </authorList>
    </citation>
    <scope>NUCLEOTIDE SEQUENCE [LARGE SCALE GENOMIC DNA]</scope>
    <source>
        <strain evidence="1 2">RS19</strain>
    </source>
</reference>
<accession>A0A3D8YG14</accession>
<proteinExistence type="predicted"/>
<dbReference type="EMBL" id="QNUL01000006">
    <property type="protein sequence ID" value="REA62199.1"/>
    <property type="molecule type" value="Genomic_DNA"/>
</dbReference>
<gene>
    <name evidence="1" type="ORF">DSL64_10040</name>
</gene>